<evidence type="ECO:0000256" key="1">
    <source>
        <dbReference type="ARBA" id="ARBA00001936"/>
    </source>
</evidence>
<evidence type="ECO:0000259" key="12">
    <source>
        <dbReference type="PROSITE" id="PS00125"/>
    </source>
</evidence>
<reference evidence="14" key="1">
    <citation type="submission" date="2019-12" db="UniProtKB">
        <authorList>
            <consortium name="WormBaseParasite"/>
        </authorList>
    </citation>
    <scope>IDENTIFICATION</scope>
</reference>
<evidence type="ECO:0000256" key="3">
    <source>
        <dbReference type="ARBA" id="ARBA00022723"/>
    </source>
</evidence>
<dbReference type="SMART" id="SM00156">
    <property type="entry name" value="PP2Ac"/>
    <property type="match status" value="1"/>
</dbReference>
<evidence type="ECO:0000256" key="6">
    <source>
        <dbReference type="ARBA" id="ARBA00023211"/>
    </source>
</evidence>
<dbReference type="GO" id="GO:0005737">
    <property type="term" value="C:cytoplasm"/>
    <property type="evidence" value="ECO:0007669"/>
    <property type="project" value="TreeGrafter"/>
</dbReference>
<accession>A0A5S6R554</accession>
<dbReference type="EC" id="3.1.3.16" evidence="11"/>
<evidence type="ECO:0000256" key="9">
    <source>
        <dbReference type="ARBA" id="ARBA00048336"/>
    </source>
</evidence>
<dbReference type="PANTHER" id="PTHR11668">
    <property type="entry name" value="SERINE/THREONINE PROTEIN PHOSPHATASE"/>
    <property type="match status" value="1"/>
</dbReference>
<evidence type="ECO:0000256" key="4">
    <source>
        <dbReference type="ARBA" id="ARBA00022801"/>
    </source>
</evidence>
<keyword evidence="5" id="KW-0904">Protein phosphatase</keyword>
<dbReference type="PANTHER" id="PTHR11668:SF300">
    <property type="entry name" value="SERINE_THREONINE-PROTEIN PHOSPHATASE"/>
    <property type="match status" value="1"/>
</dbReference>
<keyword evidence="6" id="KW-0464">Manganese</keyword>
<dbReference type="Gene3D" id="3.60.21.10">
    <property type="match status" value="1"/>
</dbReference>
<comment type="function">
    <text evidence="10">Probable phosphatase which plays a redundant role with gsp-4 in spermatogenesis by regulating sister chromatid segregation during meiosis. In addition, involved in sperm motility by controlling the dynamic disassembly of major sperm proteins (MSP) in the spermatozoan pseudopodium.</text>
</comment>
<dbReference type="GO" id="GO:0004722">
    <property type="term" value="F:protein serine/threonine phosphatase activity"/>
    <property type="evidence" value="ECO:0007669"/>
    <property type="project" value="UniProtKB-EC"/>
</dbReference>
<comment type="subcellular location">
    <subcellularLocation>
        <location evidence="7">Cell projection</location>
        <location evidence="7">Pseudopodium</location>
    </subcellularLocation>
</comment>
<dbReference type="SUPFAM" id="SSF56300">
    <property type="entry name" value="Metallo-dependent phosphatases"/>
    <property type="match status" value="1"/>
</dbReference>
<dbReference type="GO" id="GO:0000785">
    <property type="term" value="C:chromatin"/>
    <property type="evidence" value="ECO:0007669"/>
    <property type="project" value="UniProtKB-ARBA"/>
</dbReference>
<evidence type="ECO:0000313" key="13">
    <source>
        <dbReference type="Proteomes" id="UP000046395"/>
    </source>
</evidence>
<sequence length="349" mass="40299">MSDCQEAFAAEVLASMFYNQKIEEKEIFKIIDDAMKVLLQQETLIEISAPVSVCGDIHGQFYDLLRIFDTAGWPPKTRYLFLGDYVDRGSHSIEVILMMFVYKVLYRDDYFILRGNHECISINRMYGFYEECAARYSIRLYMHFQRVFDCLPVAALIDNRIFCMHGGLSPHLVDFDQIRMCKRPMEIPDDGLLNDLLWADPKRGIKGWRSSARNQGCEFGADVVESFCHRMDIDLIARAHQVVRRGYEFFANHRLVTIFSAPNYCGEFGNSAGIMQVNSSLHCVFSRLALRNPYRSSFGFGQRFAEFEGVPSFCRSFESATRFAGLVGRPFRETNLRQLFSLRADDVDH</sequence>
<comment type="catalytic activity">
    <reaction evidence="9 11">
        <text>O-phospho-L-threonyl-[protein] + H2O = L-threonyl-[protein] + phosphate</text>
        <dbReference type="Rhea" id="RHEA:47004"/>
        <dbReference type="Rhea" id="RHEA-COMP:11060"/>
        <dbReference type="Rhea" id="RHEA-COMP:11605"/>
        <dbReference type="ChEBI" id="CHEBI:15377"/>
        <dbReference type="ChEBI" id="CHEBI:30013"/>
        <dbReference type="ChEBI" id="CHEBI:43474"/>
        <dbReference type="ChEBI" id="CHEBI:61977"/>
        <dbReference type="EC" id="3.1.3.16"/>
    </reaction>
</comment>
<dbReference type="InterPro" id="IPR004843">
    <property type="entry name" value="Calcineurin-like_PHP"/>
</dbReference>
<organism evidence="13 14">
    <name type="scientific">Trichuris muris</name>
    <name type="common">Mouse whipworm</name>
    <dbReference type="NCBI Taxonomy" id="70415"/>
    <lineage>
        <taxon>Eukaryota</taxon>
        <taxon>Metazoa</taxon>
        <taxon>Ecdysozoa</taxon>
        <taxon>Nematoda</taxon>
        <taxon>Enoplea</taxon>
        <taxon>Dorylaimia</taxon>
        <taxon>Trichinellida</taxon>
        <taxon>Trichuridae</taxon>
        <taxon>Trichuris</taxon>
    </lineage>
</organism>
<dbReference type="GO" id="GO:0031143">
    <property type="term" value="C:pseudopodium"/>
    <property type="evidence" value="ECO:0007669"/>
    <property type="project" value="UniProtKB-SubCell"/>
</dbReference>
<dbReference type="AlphaFoldDB" id="A0A5S6R554"/>
<dbReference type="GO" id="GO:0007060">
    <property type="term" value="P:male meiosis chromosome segregation"/>
    <property type="evidence" value="ECO:0007669"/>
    <property type="project" value="UniProtKB-ARBA"/>
</dbReference>
<keyword evidence="13" id="KW-1185">Reference proteome</keyword>
<dbReference type="PRINTS" id="PR00114">
    <property type="entry name" value="STPHPHTASE"/>
</dbReference>
<comment type="cofactor">
    <cofactor evidence="1">
        <name>Mn(2+)</name>
        <dbReference type="ChEBI" id="CHEBI:29035"/>
    </cofactor>
</comment>
<proteinExistence type="inferred from homology"/>
<comment type="catalytic activity">
    <reaction evidence="8">
        <text>O-phospho-L-seryl-[protein] + H2O = L-seryl-[protein] + phosphate</text>
        <dbReference type="Rhea" id="RHEA:20629"/>
        <dbReference type="Rhea" id="RHEA-COMP:9863"/>
        <dbReference type="Rhea" id="RHEA-COMP:11604"/>
        <dbReference type="ChEBI" id="CHEBI:15377"/>
        <dbReference type="ChEBI" id="CHEBI:29999"/>
        <dbReference type="ChEBI" id="CHEBI:43474"/>
        <dbReference type="ChEBI" id="CHEBI:83421"/>
        <dbReference type="EC" id="3.1.3.16"/>
    </reaction>
</comment>
<evidence type="ECO:0000256" key="11">
    <source>
        <dbReference type="RuleBase" id="RU004273"/>
    </source>
</evidence>
<evidence type="ECO:0000256" key="5">
    <source>
        <dbReference type="ARBA" id="ARBA00022912"/>
    </source>
</evidence>
<feature type="domain" description="Serine/threonine specific protein phosphatases" evidence="12">
    <location>
        <begin position="113"/>
        <end position="118"/>
    </location>
</feature>
<name>A0A5S6R554_TRIMR</name>
<dbReference type="GO" id="GO:0046872">
    <property type="term" value="F:metal ion binding"/>
    <property type="evidence" value="ECO:0007669"/>
    <property type="project" value="UniProtKB-KW"/>
</dbReference>
<dbReference type="FunFam" id="3.60.21.10:FF:000026">
    <property type="entry name" value="Serine/threonine-protein phosphatase"/>
    <property type="match status" value="1"/>
</dbReference>
<dbReference type="STRING" id="70415.A0A5S6R554"/>
<dbReference type="WBParaSite" id="TMUE_3000014414.1">
    <property type="protein sequence ID" value="TMUE_3000014414.1"/>
    <property type="gene ID" value="WBGene00290014"/>
</dbReference>
<evidence type="ECO:0000256" key="8">
    <source>
        <dbReference type="ARBA" id="ARBA00047761"/>
    </source>
</evidence>
<dbReference type="InterPro" id="IPR006186">
    <property type="entry name" value="Ser/Thr-sp_prot-phosphatase"/>
</dbReference>
<dbReference type="Proteomes" id="UP000046395">
    <property type="component" value="Unassembled WGS sequence"/>
</dbReference>
<evidence type="ECO:0000256" key="10">
    <source>
        <dbReference type="ARBA" id="ARBA00054219"/>
    </source>
</evidence>
<evidence type="ECO:0000256" key="2">
    <source>
        <dbReference type="ARBA" id="ARBA00008294"/>
    </source>
</evidence>
<evidence type="ECO:0000256" key="7">
    <source>
        <dbReference type="ARBA" id="ARBA00037818"/>
    </source>
</evidence>
<keyword evidence="4 11" id="KW-0378">Hydrolase</keyword>
<dbReference type="InterPro" id="IPR050341">
    <property type="entry name" value="PP1_catalytic_subunit"/>
</dbReference>
<dbReference type="InterPro" id="IPR029052">
    <property type="entry name" value="Metallo-depent_PP-like"/>
</dbReference>
<comment type="similarity">
    <text evidence="2 11">Belongs to the PPP phosphatase family.</text>
</comment>
<keyword evidence="3" id="KW-0479">Metal-binding</keyword>
<dbReference type="PROSITE" id="PS00125">
    <property type="entry name" value="SER_THR_PHOSPHATASE"/>
    <property type="match status" value="1"/>
</dbReference>
<dbReference type="GO" id="GO:0031272">
    <property type="term" value="P:regulation of pseudopodium assembly"/>
    <property type="evidence" value="ECO:0007669"/>
    <property type="project" value="UniProtKB-ARBA"/>
</dbReference>
<dbReference type="GO" id="GO:0097723">
    <property type="term" value="P:amoeboid sperm motility"/>
    <property type="evidence" value="ECO:0007669"/>
    <property type="project" value="UniProtKB-ARBA"/>
</dbReference>
<dbReference type="GO" id="GO:0018991">
    <property type="term" value="P:egg-laying behavior"/>
    <property type="evidence" value="ECO:0007669"/>
    <property type="project" value="UniProtKB-ARBA"/>
</dbReference>
<evidence type="ECO:0000313" key="14">
    <source>
        <dbReference type="WBParaSite" id="TMUE_3000014414.1"/>
    </source>
</evidence>
<protein>
    <recommendedName>
        <fullName evidence="11">Serine/threonine-protein phosphatase</fullName>
        <ecNumber evidence="11">3.1.3.16</ecNumber>
    </recommendedName>
</protein>
<dbReference type="Pfam" id="PF00149">
    <property type="entry name" value="Metallophos"/>
    <property type="match status" value="1"/>
</dbReference>
<dbReference type="GO" id="GO:0005634">
    <property type="term" value="C:nucleus"/>
    <property type="evidence" value="ECO:0007669"/>
    <property type="project" value="TreeGrafter"/>
</dbReference>